<proteinExistence type="predicted"/>
<name>A0ABD1RPA8_9LAMI</name>
<organism evidence="1 2">
    <name type="scientific">Forsythia ovata</name>
    <dbReference type="NCBI Taxonomy" id="205694"/>
    <lineage>
        <taxon>Eukaryota</taxon>
        <taxon>Viridiplantae</taxon>
        <taxon>Streptophyta</taxon>
        <taxon>Embryophyta</taxon>
        <taxon>Tracheophyta</taxon>
        <taxon>Spermatophyta</taxon>
        <taxon>Magnoliopsida</taxon>
        <taxon>eudicotyledons</taxon>
        <taxon>Gunneridae</taxon>
        <taxon>Pentapetalae</taxon>
        <taxon>asterids</taxon>
        <taxon>lamiids</taxon>
        <taxon>Lamiales</taxon>
        <taxon>Oleaceae</taxon>
        <taxon>Forsythieae</taxon>
        <taxon>Forsythia</taxon>
    </lineage>
</organism>
<dbReference type="EMBL" id="JBFOLJ010000012">
    <property type="protein sequence ID" value="KAL2489682.1"/>
    <property type="molecule type" value="Genomic_DNA"/>
</dbReference>
<dbReference type="AlphaFoldDB" id="A0ABD1RPA8"/>
<comment type="caution">
    <text evidence="1">The sequence shown here is derived from an EMBL/GenBank/DDBJ whole genome shotgun (WGS) entry which is preliminary data.</text>
</comment>
<reference evidence="2" key="1">
    <citation type="submission" date="2024-07" db="EMBL/GenBank/DDBJ databases">
        <title>Two chromosome-level genome assemblies of Korean endemic species Abeliophyllum distichum and Forsythia ovata (Oleaceae).</title>
        <authorList>
            <person name="Jang H."/>
        </authorList>
    </citation>
    <scope>NUCLEOTIDE SEQUENCE [LARGE SCALE GENOMIC DNA]</scope>
</reference>
<protein>
    <submittedName>
        <fullName evidence="1">Uncharacterized protein</fullName>
    </submittedName>
</protein>
<evidence type="ECO:0000313" key="1">
    <source>
        <dbReference type="EMBL" id="KAL2489682.1"/>
    </source>
</evidence>
<keyword evidence="2" id="KW-1185">Reference proteome</keyword>
<sequence length="104" mass="11508">MTIESLNLLAKTPEEDRVAAAVEGGNDNALPSAVIVKGINVLVDMKPLSCLAWRDGMDQNWVHRLPYRLGIVVTRHECVKIEVNFVSLLGNRCLPACEQPSYFS</sequence>
<dbReference type="Proteomes" id="UP001604277">
    <property type="component" value="Unassembled WGS sequence"/>
</dbReference>
<evidence type="ECO:0000313" key="2">
    <source>
        <dbReference type="Proteomes" id="UP001604277"/>
    </source>
</evidence>
<gene>
    <name evidence="1" type="ORF">Fot_42974</name>
</gene>
<accession>A0ABD1RPA8</accession>